<reference evidence="3 4" key="1">
    <citation type="submission" date="2019-03" db="EMBL/GenBank/DDBJ databases">
        <title>Ramlibacter henchirensis DSM 14656, whole genome shotgun sequence.</title>
        <authorList>
            <person name="Zhang X."/>
            <person name="Feng G."/>
            <person name="Zhu H."/>
        </authorList>
    </citation>
    <scope>NUCLEOTIDE SEQUENCE [LARGE SCALE GENOMIC DNA]</scope>
    <source>
        <strain evidence="3 4">DSM 14656</strain>
    </source>
</reference>
<dbReference type="Proteomes" id="UP000298180">
    <property type="component" value="Unassembled WGS sequence"/>
</dbReference>
<name>A0A4Z0C4S7_9BURK</name>
<dbReference type="PANTHER" id="PTHR30388:SF6">
    <property type="entry name" value="XANTHINE DEHYDROGENASE SUBUNIT A-RELATED"/>
    <property type="match status" value="1"/>
</dbReference>
<accession>A0A4Z0C4S7</accession>
<dbReference type="EMBL" id="SMLM01000001">
    <property type="protein sequence ID" value="TFZ05119.1"/>
    <property type="molecule type" value="Genomic_DNA"/>
</dbReference>
<dbReference type="InterPro" id="IPR027051">
    <property type="entry name" value="XdhC_Rossmann_dom"/>
</dbReference>
<dbReference type="RefSeq" id="WP_135261200.1">
    <property type="nucleotide sequence ID" value="NZ_SMLM01000001.1"/>
</dbReference>
<sequence length="268" mass="28441">MNEWFVALAEQGQAVLVTVASVEGSGPREPGAWMLVFENGEIGTIGGGRLEFDAIATARDVLAKGDAAPQQRRYALGPSLGQCCGGVVHLAFERVTADDVASLRVRLTERATPVALFGGGHVGRAIALRMEGLPFDLTWIDSRDEIFPSPLPANVRGEHSDPVHRAVAGLAPGSLVLIMSFSHAEDLDVLAACLHRRRERADLPFVGLIGSKTKWATFRHRLEQRGFTAAELDAVHCPIGVPGIAGKQPAVVAVSALAQLLQAAPPRA</sequence>
<feature type="domain" description="XdhC Rossmann" evidence="2">
    <location>
        <begin position="115"/>
        <end position="260"/>
    </location>
</feature>
<evidence type="ECO:0000259" key="2">
    <source>
        <dbReference type="Pfam" id="PF13478"/>
    </source>
</evidence>
<dbReference type="InterPro" id="IPR052698">
    <property type="entry name" value="MoCofactor_Util/Proc"/>
</dbReference>
<dbReference type="Pfam" id="PF02625">
    <property type="entry name" value="XdhC_CoxI"/>
    <property type="match status" value="1"/>
</dbReference>
<dbReference type="Pfam" id="PF13478">
    <property type="entry name" value="XdhC_C"/>
    <property type="match status" value="1"/>
</dbReference>
<dbReference type="OrthoDB" id="61481at2"/>
<evidence type="ECO:0000313" key="3">
    <source>
        <dbReference type="EMBL" id="TFZ05119.1"/>
    </source>
</evidence>
<dbReference type="NCBIfam" id="TIGR02964">
    <property type="entry name" value="xanthine_xdhC"/>
    <property type="match status" value="1"/>
</dbReference>
<dbReference type="AlphaFoldDB" id="A0A4Z0C4S7"/>
<protein>
    <submittedName>
        <fullName evidence="3">Xanthine dehydrogenase accessory protein XdhC</fullName>
    </submittedName>
</protein>
<gene>
    <name evidence="3" type="primary">xdhC</name>
    <name evidence="3" type="ORF">EZ313_00085</name>
</gene>
<feature type="domain" description="XdhC- CoxI" evidence="1">
    <location>
        <begin position="8"/>
        <end position="73"/>
    </location>
</feature>
<dbReference type="PANTHER" id="PTHR30388">
    <property type="entry name" value="ALDEHYDE OXIDOREDUCTASE MOLYBDENUM COFACTOR ASSEMBLY PROTEIN"/>
    <property type="match status" value="1"/>
</dbReference>
<comment type="caution">
    <text evidence="3">The sequence shown here is derived from an EMBL/GenBank/DDBJ whole genome shotgun (WGS) entry which is preliminary data.</text>
</comment>
<proteinExistence type="predicted"/>
<dbReference type="Gene3D" id="3.40.50.720">
    <property type="entry name" value="NAD(P)-binding Rossmann-like Domain"/>
    <property type="match status" value="1"/>
</dbReference>
<keyword evidence="4" id="KW-1185">Reference proteome</keyword>
<organism evidence="3 4">
    <name type="scientific">Ramlibacter henchirensis</name>
    <dbReference type="NCBI Taxonomy" id="204072"/>
    <lineage>
        <taxon>Bacteria</taxon>
        <taxon>Pseudomonadati</taxon>
        <taxon>Pseudomonadota</taxon>
        <taxon>Betaproteobacteria</taxon>
        <taxon>Burkholderiales</taxon>
        <taxon>Comamonadaceae</taxon>
        <taxon>Ramlibacter</taxon>
    </lineage>
</organism>
<evidence type="ECO:0000313" key="4">
    <source>
        <dbReference type="Proteomes" id="UP000298180"/>
    </source>
</evidence>
<evidence type="ECO:0000259" key="1">
    <source>
        <dbReference type="Pfam" id="PF02625"/>
    </source>
</evidence>
<dbReference type="InterPro" id="IPR014308">
    <property type="entry name" value="Xanthine_DH_XdhC"/>
</dbReference>
<dbReference type="InterPro" id="IPR003777">
    <property type="entry name" value="XdhC_CoxI"/>
</dbReference>